<proteinExistence type="predicted"/>
<feature type="region of interest" description="Disordered" evidence="1">
    <location>
        <begin position="1"/>
        <end position="23"/>
    </location>
</feature>
<dbReference type="EMBL" id="JAQQWP010000004">
    <property type="protein sequence ID" value="KAK8121484.1"/>
    <property type="molecule type" value="Genomic_DNA"/>
</dbReference>
<sequence length="129" mass="14037">MPNIFFPTPNADSSGDRTGPVDEGEKTACALAALVHLLKAELDAMMVERLGSAVTHMESAAASWNHACADVKNLLGAVKEIENKDKQAGESLLRDLFPPGAQPEHDQLGNVKNAIEFLLRARQYRTIRL</sequence>
<protein>
    <submittedName>
        <fullName evidence="2">Uncharacterized protein</fullName>
    </submittedName>
</protein>
<dbReference type="Proteomes" id="UP001392437">
    <property type="component" value="Unassembled WGS sequence"/>
</dbReference>
<evidence type="ECO:0000313" key="2">
    <source>
        <dbReference type="EMBL" id="KAK8121484.1"/>
    </source>
</evidence>
<evidence type="ECO:0000256" key="1">
    <source>
        <dbReference type="SAM" id="MobiDB-lite"/>
    </source>
</evidence>
<organism evidence="2 3">
    <name type="scientific">Apiospora kogelbergensis</name>
    <dbReference type="NCBI Taxonomy" id="1337665"/>
    <lineage>
        <taxon>Eukaryota</taxon>
        <taxon>Fungi</taxon>
        <taxon>Dikarya</taxon>
        <taxon>Ascomycota</taxon>
        <taxon>Pezizomycotina</taxon>
        <taxon>Sordariomycetes</taxon>
        <taxon>Xylariomycetidae</taxon>
        <taxon>Amphisphaeriales</taxon>
        <taxon>Apiosporaceae</taxon>
        <taxon>Apiospora</taxon>
    </lineage>
</organism>
<evidence type="ECO:0000313" key="3">
    <source>
        <dbReference type="Proteomes" id="UP001392437"/>
    </source>
</evidence>
<accession>A0AAW0R2K1</accession>
<reference evidence="2 3" key="1">
    <citation type="submission" date="2023-01" db="EMBL/GenBank/DDBJ databases">
        <title>Analysis of 21 Apiospora genomes using comparative genomics revels a genus with tremendous synthesis potential of carbohydrate active enzymes and secondary metabolites.</title>
        <authorList>
            <person name="Sorensen T."/>
        </authorList>
    </citation>
    <scope>NUCLEOTIDE SEQUENCE [LARGE SCALE GENOMIC DNA]</scope>
    <source>
        <strain evidence="2 3">CBS 117206</strain>
    </source>
</reference>
<keyword evidence="3" id="KW-1185">Reference proteome</keyword>
<name>A0AAW0R2K1_9PEZI</name>
<dbReference type="AlphaFoldDB" id="A0AAW0R2K1"/>
<gene>
    <name evidence="2" type="ORF">PG999_005604</name>
</gene>
<comment type="caution">
    <text evidence="2">The sequence shown here is derived from an EMBL/GenBank/DDBJ whole genome shotgun (WGS) entry which is preliminary data.</text>
</comment>